<keyword evidence="2" id="KW-1133">Transmembrane helix</keyword>
<feature type="transmembrane region" description="Helical" evidence="2">
    <location>
        <begin position="7"/>
        <end position="26"/>
    </location>
</feature>
<dbReference type="eggNOG" id="COG1316">
    <property type="taxonomic scope" value="Bacteria"/>
</dbReference>
<dbReference type="Proteomes" id="UP000019591">
    <property type="component" value="Chromosome"/>
</dbReference>
<dbReference type="KEGG" id="eac:EAL2_c11680"/>
<feature type="domain" description="Cell envelope-related transcriptional attenuator" evidence="3">
    <location>
        <begin position="73"/>
        <end position="230"/>
    </location>
</feature>
<sequence length="309" mass="34547">MRYFVKVFAISFIIFTMTMSAGLIFVTSKIDSAPAQDDFAGNPVELDEKDQSRINILLLGVDSLEGEGNEATRTDTMILFSFDPKTDTAAMISIPRDTRVKLRGRSGYVKINSAHVYGGVDLSVKTVKELLGVPVHHYIKVDYQALFKTVDDIGGVEVDVPIRMKYDDPYATPQLHIDLQKGVQVLDGKKAMQFLRFRKGNRGYPSYPDQDLGRIQSQQAFMQSLLKKVLSPSSILKVPDYIETLHMYVESDMKVNDMVKIAYKGKKVNADDITKVTLPGEPATIGGVAYYQADMDELDEIKAQIFPVE</sequence>
<dbReference type="Gene3D" id="3.40.630.190">
    <property type="entry name" value="LCP protein"/>
    <property type="match status" value="1"/>
</dbReference>
<evidence type="ECO:0000259" key="3">
    <source>
        <dbReference type="Pfam" id="PF03816"/>
    </source>
</evidence>
<dbReference type="NCBIfam" id="TIGR00350">
    <property type="entry name" value="lytR_cpsA_psr"/>
    <property type="match status" value="1"/>
</dbReference>
<keyword evidence="5" id="KW-1185">Reference proteome</keyword>
<protein>
    <submittedName>
        <fullName evidence="4">Transcriptional regulator LytR</fullName>
    </submittedName>
</protein>
<dbReference type="EMBL" id="CP007452">
    <property type="protein sequence ID" value="AHM56464.1"/>
    <property type="molecule type" value="Genomic_DNA"/>
</dbReference>
<evidence type="ECO:0000256" key="2">
    <source>
        <dbReference type="SAM" id="Phobius"/>
    </source>
</evidence>
<evidence type="ECO:0000256" key="1">
    <source>
        <dbReference type="ARBA" id="ARBA00006068"/>
    </source>
</evidence>
<name>W8T3X1_PEPAC</name>
<comment type="similarity">
    <text evidence="1">Belongs to the LytR/CpsA/Psr (LCP) family.</text>
</comment>
<dbReference type="AlphaFoldDB" id="W8T3X1"/>
<dbReference type="PATRIC" id="fig|1286171.3.peg.1116"/>
<dbReference type="InterPro" id="IPR050922">
    <property type="entry name" value="LytR/CpsA/Psr_CW_biosynth"/>
</dbReference>
<dbReference type="OrthoDB" id="305468at2"/>
<dbReference type="HOGENOM" id="CLU_016455_5_2_9"/>
<organism evidence="4 5">
    <name type="scientific">Peptoclostridium acidaminophilum DSM 3953</name>
    <dbReference type="NCBI Taxonomy" id="1286171"/>
    <lineage>
        <taxon>Bacteria</taxon>
        <taxon>Bacillati</taxon>
        <taxon>Bacillota</taxon>
        <taxon>Clostridia</taxon>
        <taxon>Peptostreptococcales</taxon>
        <taxon>Peptoclostridiaceae</taxon>
        <taxon>Peptoclostridium</taxon>
    </lineage>
</organism>
<keyword evidence="2" id="KW-0472">Membrane</keyword>
<accession>W8T3X1</accession>
<dbReference type="RefSeq" id="WP_025435467.1">
    <property type="nucleotide sequence ID" value="NZ_CP007452.1"/>
</dbReference>
<dbReference type="InterPro" id="IPR004474">
    <property type="entry name" value="LytR_CpsA_psr"/>
</dbReference>
<keyword evidence="2" id="KW-0812">Transmembrane</keyword>
<evidence type="ECO:0000313" key="5">
    <source>
        <dbReference type="Proteomes" id="UP000019591"/>
    </source>
</evidence>
<proteinExistence type="inferred from homology"/>
<dbReference type="Pfam" id="PF03816">
    <property type="entry name" value="LytR_cpsA_psr"/>
    <property type="match status" value="1"/>
</dbReference>
<dbReference type="STRING" id="1286171.EAL2_c11680"/>
<dbReference type="PANTHER" id="PTHR33392:SF6">
    <property type="entry name" value="POLYISOPRENYL-TEICHOIC ACID--PEPTIDOGLYCAN TEICHOIC ACID TRANSFERASE TAGU"/>
    <property type="match status" value="1"/>
</dbReference>
<evidence type="ECO:0000313" key="4">
    <source>
        <dbReference type="EMBL" id="AHM56464.1"/>
    </source>
</evidence>
<reference evidence="4 5" key="1">
    <citation type="journal article" date="2014" name="Genome Announc.">
        <title>Complete Genome Sequence of Amino Acid-Utilizing Eubacterium acidaminophilum al-2 (DSM 3953).</title>
        <authorList>
            <person name="Poehlein A."/>
            <person name="Andreesen J.R."/>
            <person name="Daniel R."/>
        </authorList>
    </citation>
    <scope>NUCLEOTIDE SEQUENCE [LARGE SCALE GENOMIC DNA]</scope>
    <source>
        <strain evidence="4 5">DSM 3953</strain>
    </source>
</reference>
<gene>
    <name evidence="4" type="primary">lytR</name>
    <name evidence="4" type="ORF">EAL2_c11680</name>
</gene>
<dbReference type="PANTHER" id="PTHR33392">
    <property type="entry name" value="POLYISOPRENYL-TEICHOIC ACID--PEPTIDOGLYCAN TEICHOIC ACID TRANSFERASE TAGU"/>
    <property type="match status" value="1"/>
</dbReference>